<dbReference type="PANTHER" id="PTHR47713">
    <property type="entry name" value="HOMEODOMAIN-LIKE SUPERFAMILY PROTEIN"/>
    <property type="match status" value="1"/>
</dbReference>
<proteinExistence type="predicted"/>
<feature type="region of interest" description="Disordered" evidence="4">
    <location>
        <begin position="1"/>
        <end position="26"/>
    </location>
</feature>
<feature type="region of interest" description="Disordered" evidence="4">
    <location>
        <begin position="496"/>
        <end position="523"/>
    </location>
</feature>
<feature type="region of interest" description="Disordered" evidence="4">
    <location>
        <begin position="87"/>
        <end position="143"/>
    </location>
</feature>
<evidence type="ECO:0000256" key="2">
    <source>
        <dbReference type="PROSITE-ProRule" id="PRU00108"/>
    </source>
</evidence>
<keyword evidence="7" id="KW-1185">Reference proteome</keyword>
<feature type="DNA-binding region" description="Homeobox" evidence="2">
    <location>
        <begin position="18"/>
        <end position="77"/>
    </location>
</feature>
<reference evidence="6" key="1">
    <citation type="submission" date="2022-07" db="EMBL/GenBank/DDBJ databases">
        <authorList>
            <person name="Macas J."/>
            <person name="Novak P."/>
            <person name="Neumann P."/>
        </authorList>
    </citation>
    <scope>NUCLEOTIDE SEQUENCE</scope>
</reference>
<dbReference type="EMBL" id="CAMAPF010000982">
    <property type="protein sequence ID" value="CAH9134559.1"/>
    <property type="molecule type" value="Genomic_DNA"/>
</dbReference>
<gene>
    <name evidence="6" type="ORF">CEPIT_LOCUS33818</name>
</gene>
<comment type="subcellular location">
    <subcellularLocation>
        <location evidence="1 2 3">Nucleus</location>
    </subcellularLocation>
</comment>
<dbReference type="GO" id="GO:0005634">
    <property type="term" value="C:nucleus"/>
    <property type="evidence" value="ECO:0007669"/>
    <property type="project" value="UniProtKB-SubCell"/>
</dbReference>
<dbReference type="Pfam" id="PF00046">
    <property type="entry name" value="Homeodomain"/>
    <property type="match status" value="1"/>
</dbReference>
<feature type="compositionally biased region" description="Acidic residues" evidence="4">
    <location>
        <begin position="510"/>
        <end position="523"/>
    </location>
</feature>
<dbReference type="Proteomes" id="UP001152523">
    <property type="component" value="Unassembled WGS sequence"/>
</dbReference>
<feature type="compositionally biased region" description="Basic and acidic residues" evidence="4">
    <location>
        <begin position="111"/>
        <end position="128"/>
    </location>
</feature>
<dbReference type="SUPFAM" id="SSF46689">
    <property type="entry name" value="Homeodomain-like"/>
    <property type="match status" value="1"/>
</dbReference>
<organism evidence="6 7">
    <name type="scientific">Cuscuta epithymum</name>
    <dbReference type="NCBI Taxonomy" id="186058"/>
    <lineage>
        <taxon>Eukaryota</taxon>
        <taxon>Viridiplantae</taxon>
        <taxon>Streptophyta</taxon>
        <taxon>Embryophyta</taxon>
        <taxon>Tracheophyta</taxon>
        <taxon>Spermatophyta</taxon>
        <taxon>Magnoliopsida</taxon>
        <taxon>eudicotyledons</taxon>
        <taxon>Gunneridae</taxon>
        <taxon>Pentapetalae</taxon>
        <taxon>asterids</taxon>
        <taxon>lamiids</taxon>
        <taxon>Solanales</taxon>
        <taxon>Convolvulaceae</taxon>
        <taxon>Cuscuteae</taxon>
        <taxon>Cuscuta</taxon>
        <taxon>Cuscuta subgen. Cuscuta</taxon>
    </lineage>
</organism>
<dbReference type="CDD" id="cd00086">
    <property type="entry name" value="homeodomain"/>
    <property type="match status" value="1"/>
</dbReference>
<keyword evidence="2 3" id="KW-0539">Nucleus</keyword>
<evidence type="ECO:0000256" key="1">
    <source>
        <dbReference type="ARBA" id="ARBA00004123"/>
    </source>
</evidence>
<evidence type="ECO:0000259" key="5">
    <source>
        <dbReference type="PROSITE" id="PS50071"/>
    </source>
</evidence>
<keyword evidence="2 3" id="KW-0371">Homeobox</keyword>
<dbReference type="InterPro" id="IPR009057">
    <property type="entry name" value="Homeodomain-like_sf"/>
</dbReference>
<dbReference type="GO" id="GO:0003677">
    <property type="term" value="F:DNA binding"/>
    <property type="evidence" value="ECO:0007669"/>
    <property type="project" value="UniProtKB-UniRule"/>
</dbReference>
<sequence length="523" mass="58811">MEVSGDLNSGDDKTHSDKTKKRTIKTPTQVEALEKFYDEHKYPTETMKSQLAESIGLTEKQVSGWFCHRRLKDKRLLSGEVFLNGKQERSSGVIQDRGSGLRQDSCGSTKQGDERTSDPREVESRRLNGAEFSTPDVTHEFGGHSARNYYGMDDTSLGSNSSLRNTHFPINAESFDEGTSRYPTNNSPADLKTVRPKTGPSGYLKVKGHAENAAIIEVKRQLGRQYREDGPPLGVEFEPLPPGAFESSMQNGTNSPYHAAEHVAARSDDFPKVHEQPNSSTAYEYYSKISSHNHDMSSERFKRALGTDQQEKYHNQRFRKKNFLPVPEYSASAWDAPVENDGIPARELLFNSRENHKLVAKHGGEMRMDFVSNQCLRSPNSRRTTTDQTEPWLKRHLEGSLKVSSVEHSEFRPSSVSNRVGFYNDVREKGISKSLKKDDLFCGDERMLDESCNQGQLKIPRKYEIMDVKRTNNHMSNSQGFARNAPLAGMALQTNYQGRRAAVEMPSSSSEDDASTDTSSSEE</sequence>
<dbReference type="AlphaFoldDB" id="A0AAV0FG59"/>
<evidence type="ECO:0000256" key="3">
    <source>
        <dbReference type="RuleBase" id="RU000682"/>
    </source>
</evidence>
<dbReference type="InterPro" id="IPR001356">
    <property type="entry name" value="HD"/>
</dbReference>
<dbReference type="Gene3D" id="1.10.10.60">
    <property type="entry name" value="Homeodomain-like"/>
    <property type="match status" value="1"/>
</dbReference>
<evidence type="ECO:0000313" key="6">
    <source>
        <dbReference type="EMBL" id="CAH9134559.1"/>
    </source>
</evidence>
<dbReference type="PROSITE" id="PS50071">
    <property type="entry name" value="HOMEOBOX_2"/>
    <property type="match status" value="1"/>
</dbReference>
<keyword evidence="2 3" id="KW-0238">DNA-binding</keyword>
<evidence type="ECO:0000313" key="7">
    <source>
        <dbReference type="Proteomes" id="UP001152523"/>
    </source>
</evidence>
<dbReference type="SMART" id="SM00389">
    <property type="entry name" value="HOX"/>
    <property type="match status" value="1"/>
</dbReference>
<protein>
    <recommendedName>
        <fullName evidence="5">Homeobox domain-containing protein</fullName>
    </recommendedName>
</protein>
<feature type="domain" description="Homeobox" evidence="5">
    <location>
        <begin position="16"/>
        <end position="76"/>
    </location>
</feature>
<comment type="caution">
    <text evidence="6">The sequence shown here is derived from an EMBL/GenBank/DDBJ whole genome shotgun (WGS) entry which is preliminary data.</text>
</comment>
<name>A0AAV0FG59_9ASTE</name>
<accession>A0AAV0FG59</accession>
<dbReference type="PANTHER" id="PTHR47713:SF2">
    <property type="entry name" value="HOMEODOMAIN-LIKE SUPERFAMILY PROTEIN"/>
    <property type="match status" value="1"/>
</dbReference>
<evidence type="ECO:0000256" key="4">
    <source>
        <dbReference type="SAM" id="MobiDB-lite"/>
    </source>
</evidence>